<organism evidence="1 2">
    <name type="scientific">Russula earlei</name>
    <dbReference type="NCBI Taxonomy" id="71964"/>
    <lineage>
        <taxon>Eukaryota</taxon>
        <taxon>Fungi</taxon>
        <taxon>Dikarya</taxon>
        <taxon>Basidiomycota</taxon>
        <taxon>Agaricomycotina</taxon>
        <taxon>Agaricomycetes</taxon>
        <taxon>Russulales</taxon>
        <taxon>Russulaceae</taxon>
        <taxon>Russula</taxon>
    </lineage>
</organism>
<sequence length="234" mass="24354">MGTGTAAAAADAPVENTEETKRLLHILLAIYTADATPSATHPDKPPQPHPCASPSPSPTSTSTSTPPPPTSAAEAAAAQLLSSHATSFDPPTVLSMIPPRWPIRTISLYLVRALRIAAHAAHERALVKALATGQNLAVTDAAHAQLRAAGALIEEAVDEDEEDGLSRRSTVAVKAIWYWMRRQRSVRSSCVNGGGSACKRQDGARRCGCGCGCGCRGGGCGIVDVGRTSVDNRD</sequence>
<protein>
    <submittedName>
        <fullName evidence="1">Uncharacterized protein</fullName>
    </submittedName>
</protein>
<reference evidence="1" key="1">
    <citation type="submission" date="2021-03" db="EMBL/GenBank/DDBJ databases">
        <title>Evolutionary priming and transition to the ectomycorrhizal habit in an iconic lineage of mushroom-forming fungi: is preadaptation a requirement?</title>
        <authorList>
            <consortium name="DOE Joint Genome Institute"/>
            <person name="Looney B.P."/>
            <person name="Miyauchi S."/>
            <person name="Morin E."/>
            <person name="Drula E."/>
            <person name="Courty P.E."/>
            <person name="Chicoki N."/>
            <person name="Fauchery L."/>
            <person name="Kohler A."/>
            <person name="Kuo A."/>
            <person name="LaButti K."/>
            <person name="Pangilinan J."/>
            <person name="Lipzen A."/>
            <person name="Riley R."/>
            <person name="Andreopoulos W."/>
            <person name="He G."/>
            <person name="Johnson J."/>
            <person name="Barry K.W."/>
            <person name="Grigoriev I.V."/>
            <person name="Nagy L."/>
            <person name="Hibbett D."/>
            <person name="Henrissat B."/>
            <person name="Matheny P.B."/>
            <person name="Labbe J."/>
            <person name="Martin A.F."/>
        </authorList>
    </citation>
    <scope>NUCLEOTIDE SEQUENCE</scope>
    <source>
        <strain evidence="1">BPL698</strain>
    </source>
</reference>
<evidence type="ECO:0000313" key="1">
    <source>
        <dbReference type="EMBL" id="KAI9508319.1"/>
    </source>
</evidence>
<accession>A0ACC0UB51</accession>
<gene>
    <name evidence="1" type="ORF">F5148DRAFT_922215</name>
</gene>
<name>A0ACC0UB51_9AGAM</name>
<comment type="caution">
    <text evidence="1">The sequence shown here is derived from an EMBL/GenBank/DDBJ whole genome shotgun (WGS) entry which is preliminary data.</text>
</comment>
<evidence type="ECO:0000313" key="2">
    <source>
        <dbReference type="Proteomes" id="UP001207468"/>
    </source>
</evidence>
<keyword evidence="2" id="KW-1185">Reference proteome</keyword>
<proteinExistence type="predicted"/>
<dbReference type="Proteomes" id="UP001207468">
    <property type="component" value="Unassembled WGS sequence"/>
</dbReference>
<dbReference type="EMBL" id="JAGFNK010000095">
    <property type="protein sequence ID" value="KAI9508319.1"/>
    <property type="molecule type" value="Genomic_DNA"/>
</dbReference>